<evidence type="ECO:0000256" key="2">
    <source>
        <dbReference type="ARBA" id="ARBA00022490"/>
    </source>
</evidence>
<dbReference type="Proteomes" id="UP001432027">
    <property type="component" value="Unassembled WGS sequence"/>
</dbReference>
<dbReference type="GO" id="GO:0031251">
    <property type="term" value="C:PAN complex"/>
    <property type="evidence" value="ECO:0007669"/>
    <property type="project" value="InterPro"/>
</dbReference>
<evidence type="ECO:0000313" key="9">
    <source>
        <dbReference type="EMBL" id="GMS91364.1"/>
    </source>
</evidence>
<proteinExistence type="inferred from homology"/>
<dbReference type="GO" id="GO:0005524">
    <property type="term" value="F:ATP binding"/>
    <property type="evidence" value="ECO:0007669"/>
    <property type="project" value="UniProtKB-KW"/>
</dbReference>
<evidence type="ECO:0000256" key="6">
    <source>
        <dbReference type="ARBA" id="ARBA00023054"/>
    </source>
</evidence>
<keyword evidence="2" id="KW-0963">Cytoplasm</keyword>
<dbReference type="FunFam" id="1.20.5.5160:FF:000002">
    <property type="entry name" value="PAN2-PAN3 deadenylation complex subunit PAN3"/>
    <property type="match status" value="1"/>
</dbReference>
<dbReference type="InterPro" id="IPR041332">
    <property type="entry name" value="Pan3_CK"/>
</dbReference>
<evidence type="ECO:0000259" key="8">
    <source>
        <dbReference type="Pfam" id="PF18101"/>
    </source>
</evidence>
<dbReference type="GO" id="GO:0008143">
    <property type="term" value="F:poly(A) binding"/>
    <property type="evidence" value="ECO:0007669"/>
    <property type="project" value="TreeGrafter"/>
</dbReference>
<dbReference type="EMBL" id="BTSX01000003">
    <property type="protein sequence ID" value="GMS91364.1"/>
    <property type="molecule type" value="Genomic_DNA"/>
</dbReference>
<dbReference type="Pfam" id="PF18101">
    <property type="entry name" value="Pan3_CK"/>
    <property type="match status" value="1"/>
</dbReference>
<organism evidence="9 10">
    <name type="scientific">Pristionchus entomophagus</name>
    <dbReference type="NCBI Taxonomy" id="358040"/>
    <lineage>
        <taxon>Eukaryota</taxon>
        <taxon>Metazoa</taxon>
        <taxon>Ecdysozoa</taxon>
        <taxon>Nematoda</taxon>
        <taxon>Chromadorea</taxon>
        <taxon>Rhabditida</taxon>
        <taxon>Rhabditina</taxon>
        <taxon>Diplogasteromorpha</taxon>
        <taxon>Diplogasteroidea</taxon>
        <taxon>Neodiplogasteridae</taxon>
        <taxon>Pristionchus</taxon>
    </lineage>
</organism>
<dbReference type="GO" id="GO:0000289">
    <property type="term" value="P:nuclear-transcribed mRNA poly(A) tail shortening"/>
    <property type="evidence" value="ECO:0007669"/>
    <property type="project" value="InterPro"/>
</dbReference>
<dbReference type="Gene3D" id="1.10.287.3700">
    <property type="match status" value="1"/>
</dbReference>
<dbReference type="AlphaFoldDB" id="A0AAV5TC94"/>
<comment type="caution">
    <text evidence="9">The sequence shown here is derived from an EMBL/GenBank/DDBJ whole genome shotgun (WGS) entry which is preliminary data.</text>
</comment>
<feature type="region of interest" description="Disordered" evidence="7">
    <location>
        <begin position="32"/>
        <end position="68"/>
    </location>
</feature>
<feature type="non-terminal residue" evidence="9">
    <location>
        <position position="1"/>
    </location>
</feature>
<evidence type="ECO:0000256" key="5">
    <source>
        <dbReference type="ARBA" id="ARBA00022840"/>
    </source>
</evidence>
<keyword evidence="4" id="KW-0547">Nucleotide-binding</keyword>
<evidence type="ECO:0000256" key="3">
    <source>
        <dbReference type="ARBA" id="ARBA00022664"/>
    </source>
</evidence>
<dbReference type="InterPro" id="IPR011009">
    <property type="entry name" value="Kinase-like_dom_sf"/>
</dbReference>
<evidence type="ECO:0000256" key="4">
    <source>
        <dbReference type="ARBA" id="ARBA00022741"/>
    </source>
</evidence>
<dbReference type="PANTHER" id="PTHR12272">
    <property type="entry name" value="DEADENYLATION COMPLEX SUBUNIT PAN3"/>
    <property type="match status" value="1"/>
</dbReference>
<dbReference type="FunFam" id="1.10.287.3700:FF:000001">
    <property type="entry name" value="PAN2-PAN3 deadenylation complex subunit PAN3"/>
    <property type="match status" value="1"/>
</dbReference>
<evidence type="ECO:0000256" key="7">
    <source>
        <dbReference type="SAM" id="MobiDB-lite"/>
    </source>
</evidence>
<reference evidence="9" key="1">
    <citation type="submission" date="2023-10" db="EMBL/GenBank/DDBJ databases">
        <title>Genome assembly of Pristionchus species.</title>
        <authorList>
            <person name="Yoshida K."/>
            <person name="Sommer R.J."/>
        </authorList>
    </citation>
    <scope>NUCLEOTIDE SEQUENCE</scope>
    <source>
        <strain evidence="9">RS0144</strain>
    </source>
</reference>
<dbReference type="Gene3D" id="1.20.5.5160">
    <property type="match status" value="1"/>
</dbReference>
<keyword evidence="5" id="KW-0067">ATP-binding</keyword>
<dbReference type="InterPro" id="IPR030844">
    <property type="entry name" value="PAN3"/>
</dbReference>
<dbReference type="PANTHER" id="PTHR12272:SF11">
    <property type="entry name" value="PAN2-PAN3 DEADENYLATION COMPLEX SUBUNIT PAN3"/>
    <property type="match status" value="1"/>
</dbReference>
<gene>
    <name evidence="9" type="ORF">PENTCL1PPCAC_13539</name>
</gene>
<keyword evidence="6" id="KW-0175">Coiled coil</keyword>
<dbReference type="GO" id="GO:0006397">
    <property type="term" value="P:mRNA processing"/>
    <property type="evidence" value="ECO:0007669"/>
    <property type="project" value="UniProtKB-KW"/>
</dbReference>
<dbReference type="SUPFAM" id="SSF56112">
    <property type="entry name" value="Protein kinase-like (PK-like)"/>
    <property type="match status" value="1"/>
</dbReference>
<feature type="domain" description="Pan3 C-terminal knob" evidence="8">
    <location>
        <begin position="480"/>
        <end position="617"/>
    </location>
</feature>
<feature type="compositionally biased region" description="Gly residues" evidence="7">
    <location>
        <begin position="50"/>
        <end position="61"/>
    </location>
</feature>
<dbReference type="Gene3D" id="1.10.510.10">
    <property type="entry name" value="Transferase(Phosphotransferase) domain 1"/>
    <property type="match status" value="1"/>
</dbReference>
<sequence length="646" mass="68918">LYSPQDPTHTSGGRSLAARAVPCEKKNTLMQHDSGYDQLNPGSRLHKYLGAGGSGSPGRPGGSSMSPMSVNVPSFVPQFARMQMENGGGGNAGLGVPPPPAASQFQAGAEEFVPQDHGGTIYYYQQANRSVQQAYEAVAGVGLGSPIDQPEANVVVNTGGAFSYQMPAPHTGKFRPKLAATNPAIAQFISPDVKMELISRQLAMKAKPETALYPELPQAIEHMRDIVPLEAGSVKPPSGYQQSVYKATSARDGVHYVLRRVHAFRPINAKAFAPAESWKKLQAAHVVQLRECFATRAFGDNSLIFVYDYHPLSESLKERHFGRGGGAGGGGGGVTMVDAMTSGSGGGGGGAGVAGGGVPELLLWQYVVQLTAALRSIHATGLAARSIDISKVILMGKCKLLLSACGVMDLVMPDHQQIQQQQSDDMIALGRLVLALATGNQHAGRRDLVAQSISMVAAHYSQDMKNLITCLLGPAPRKTIADVMPMIGARFYHHIEALQSRVDLLENETARELENGRLFRLLCKLNTIVERPEHNMDTSWSETGDRFLIKLFRDYVFHQVTESGKPWMDMAHIVSCMNKLDAGVTEKIELVSRDQDNVLIVSYGDLRRAIDAAFAELSGATVTARVGGSGAGGSGTGGSGGTGRHH</sequence>
<feature type="region of interest" description="Disordered" evidence="7">
    <location>
        <begin position="625"/>
        <end position="646"/>
    </location>
</feature>
<keyword evidence="3" id="KW-0507">mRNA processing</keyword>
<dbReference type="GO" id="GO:0000932">
    <property type="term" value="C:P-body"/>
    <property type="evidence" value="ECO:0007669"/>
    <property type="project" value="TreeGrafter"/>
</dbReference>
<protein>
    <recommendedName>
        <fullName evidence="8">Pan3 C-terminal knob domain-containing protein</fullName>
    </recommendedName>
</protein>
<evidence type="ECO:0000313" key="10">
    <source>
        <dbReference type="Proteomes" id="UP001432027"/>
    </source>
</evidence>
<comment type="subcellular location">
    <subcellularLocation>
        <location evidence="1">Cytoplasm</location>
    </subcellularLocation>
</comment>
<dbReference type="FunFam" id="1.10.510.10:FF:001671">
    <property type="entry name" value="PAN2-PAN3 deadenylation complex subunit PAN3"/>
    <property type="match status" value="1"/>
</dbReference>
<name>A0AAV5TC94_9BILA</name>
<dbReference type="HAMAP" id="MF_03181">
    <property type="entry name" value="PAN3"/>
    <property type="match status" value="1"/>
</dbReference>
<feature type="compositionally biased region" description="Gly residues" evidence="7">
    <location>
        <begin position="627"/>
        <end position="646"/>
    </location>
</feature>
<accession>A0AAV5TC94</accession>
<evidence type="ECO:0000256" key="1">
    <source>
        <dbReference type="ARBA" id="ARBA00004496"/>
    </source>
</evidence>
<keyword evidence="10" id="KW-1185">Reference proteome</keyword>